<keyword evidence="7" id="KW-0029">Amino-acid transport</keyword>
<dbReference type="InterPro" id="IPR000515">
    <property type="entry name" value="MetI-like"/>
</dbReference>
<organism evidence="12 13">
    <name type="scientific">Desulfurispirillum indicum (strain ATCC BAA-1389 / DSM 22839 / S5)</name>
    <dbReference type="NCBI Taxonomy" id="653733"/>
    <lineage>
        <taxon>Bacteria</taxon>
        <taxon>Pseudomonadati</taxon>
        <taxon>Chrysiogenota</taxon>
        <taxon>Chrysiogenia</taxon>
        <taxon>Chrysiogenales</taxon>
        <taxon>Chrysiogenaceae</taxon>
        <taxon>Desulfurispirillum</taxon>
    </lineage>
</organism>
<dbReference type="KEGG" id="din:Selin_0466"/>
<dbReference type="Gene3D" id="1.10.3720.10">
    <property type="entry name" value="MetI-like"/>
    <property type="match status" value="1"/>
</dbReference>
<feature type="transmembrane region" description="Helical" evidence="10">
    <location>
        <begin position="21"/>
        <end position="41"/>
    </location>
</feature>
<dbReference type="SUPFAM" id="SSF161098">
    <property type="entry name" value="MetI-like"/>
    <property type="match status" value="1"/>
</dbReference>
<accession>E6W093</accession>
<name>E6W093_DESIS</name>
<feature type="transmembrane region" description="Helical" evidence="10">
    <location>
        <begin position="106"/>
        <end position="124"/>
    </location>
</feature>
<evidence type="ECO:0000256" key="8">
    <source>
        <dbReference type="ARBA" id="ARBA00022989"/>
    </source>
</evidence>
<comment type="subcellular location">
    <subcellularLocation>
        <location evidence="2">Cell inner membrane</location>
        <topology evidence="2">Multi-pass membrane protein</topology>
    </subcellularLocation>
    <subcellularLocation>
        <location evidence="10">Cell membrane</location>
        <topology evidence="10">Multi-pass membrane protein</topology>
    </subcellularLocation>
</comment>
<dbReference type="STRING" id="653733.Selin_0466"/>
<dbReference type="InterPro" id="IPR043429">
    <property type="entry name" value="ArtM/GltK/GlnP/TcyL/YhdX-like"/>
</dbReference>
<dbReference type="InterPro" id="IPR010065">
    <property type="entry name" value="AA_ABC_transptr_permease_3TM"/>
</dbReference>
<dbReference type="EMBL" id="CP002432">
    <property type="protein sequence ID" value="ADU65219.1"/>
    <property type="molecule type" value="Genomic_DNA"/>
</dbReference>
<comment type="similarity">
    <text evidence="3">Belongs to the binding-protein-dependent transport system permease family. HisMQ subfamily.</text>
</comment>
<dbReference type="GO" id="GO:0022857">
    <property type="term" value="F:transmembrane transporter activity"/>
    <property type="evidence" value="ECO:0007669"/>
    <property type="project" value="InterPro"/>
</dbReference>
<dbReference type="FunCoup" id="E6W093">
    <property type="interactions" value="98"/>
</dbReference>
<gene>
    <name evidence="12" type="ordered locus">Selin_0466</name>
</gene>
<evidence type="ECO:0000313" key="12">
    <source>
        <dbReference type="EMBL" id="ADU65219.1"/>
    </source>
</evidence>
<keyword evidence="6 10" id="KW-0812">Transmembrane</keyword>
<feature type="transmembrane region" description="Helical" evidence="10">
    <location>
        <begin position="61"/>
        <end position="85"/>
    </location>
</feature>
<dbReference type="Proteomes" id="UP000002572">
    <property type="component" value="Chromosome"/>
</dbReference>
<dbReference type="Pfam" id="PF00528">
    <property type="entry name" value="BPD_transp_1"/>
    <property type="match status" value="1"/>
</dbReference>
<dbReference type="RefSeq" id="WP_013505108.1">
    <property type="nucleotide sequence ID" value="NC_014836.1"/>
</dbReference>
<evidence type="ECO:0000256" key="6">
    <source>
        <dbReference type="ARBA" id="ARBA00022692"/>
    </source>
</evidence>
<keyword evidence="4 10" id="KW-0813">Transport</keyword>
<proteinExistence type="inferred from homology"/>
<sequence length="260" mass="29121">MPWQRFFLRGAAAPSLPAATLNAVVLCFGLSALFVYAFSALQYEWHWQVLYQYRHKLWQGWLMTVMISAISLLMSLIVGLLLAAAQRSPVILVCQLGRTIVEVIRGTPLLVQILIFFYVVADAFGLQNRYVAGVLILALFSGAYISEIIRAGVESISQSQIDSARSLGFTPWQIYRHVIIPQVLRRILPPLAGQFASLIKDSSLLSIIAISEFTLNAQEVNAFTFSTLESYLPLALGYLILTLPVSLYSRHMERKFNYAT</sequence>
<dbReference type="PROSITE" id="PS50928">
    <property type="entry name" value="ABC_TM1"/>
    <property type="match status" value="1"/>
</dbReference>
<dbReference type="PANTHER" id="PTHR30614">
    <property type="entry name" value="MEMBRANE COMPONENT OF AMINO ACID ABC TRANSPORTER"/>
    <property type="match status" value="1"/>
</dbReference>
<feature type="domain" description="ABC transmembrane type-1" evidence="11">
    <location>
        <begin position="61"/>
        <end position="249"/>
    </location>
</feature>
<dbReference type="HOGENOM" id="CLU_019602_1_1_0"/>
<keyword evidence="9 10" id="KW-0472">Membrane</keyword>
<evidence type="ECO:0000313" key="13">
    <source>
        <dbReference type="Proteomes" id="UP000002572"/>
    </source>
</evidence>
<dbReference type="AlphaFoldDB" id="E6W093"/>
<dbReference type="CDD" id="cd06261">
    <property type="entry name" value="TM_PBP2"/>
    <property type="match status" value="1"/>
</dbReference>
<evidence type="ECO:0000256" key="7">
    <source>
        <dbReference type="ARBA" id="ARBA00022970"/>
    </source>
</evidence>
<dbReference type="InParanoid" id="E6W093"/>
<keyword evidence="5" id="KW-1003">Cell membrane</keyword>
<dbReference type="eggNOG" id="COG0765">
    <property type="taxonomic scope" value="Bacteria"/>
</dbReference>
<protein>
    <submittedName>
        <fullName evidence="12">Polar amino acid ABC transporter, inner membrane subunit</fullName>
    </submittedName>
</protein>
<evidence type="ECO:0000256" key="3">
    <source>
        <dbReference type="ARBA" id="ARBA00010072"/>
    </source>
</evidence>
<evidence type="ECO:0000256" key="9">
    <source>
        <dbReference type="ARBA" id="ARBA00023136"/>
    </source>
</evidence>
<reference evidence="12 13" key="1">
    <citation type="submission" date="2010-12" db="EMBL/GenBank/DDBJ databases">
        <title>Complete sequence of Desulfurispirillum indicum S5.</title>
        <authorList>
            <consortium name="US DOE Joint Genome Institute"/>
            <person name="Lucas S."/>
            <person name="Copeland A."/>
            <person name="Lapidus A."/>
            <person name="Cheng J.-F."/>
            <person name="Goodwin L."/>
            <person name="Pitluck S."/>
            <person name="Chertkov O."/>
            <person name="Held B."/>
            <person name="Detter J.C."/>
            <person name="Han C."/>
            <person name="Tapia R."/>
            <person name="Land M."/>
            <person name="Hauser L."/>
            <person name="Kyrpides N."/>
            <person name="Ivanova N."/>
            <person name="Mikhailova N."/>
            <person name="Haggblom M."/>
            <person name="Rauschenbach I."/>
            <person name="Bini E."/>
            <person name="Woyke T."/>
        </authorList>
    </citation>
    <scope>NUCLEOTIDE SEQUENCE [LARGE SCALE GENOMIC DNA]</scope>
    <source>
        <strain evidence="13">ATCC BAA-1389 / DSM 22839 / S5</strain>
    </source>
</reference>
<dbReference type="InterPro" id="IPR035906">
    <property type="entry name" value="MetI-like_sf"/>
</dbReference>
<dbReference type="GO" id="GO:0043190">
    <property type="term" value="C:ATP-binding cassette (ABC) transporter complex"/>
    <property type="evidence" value="ECO:0007669"/>
    <property type="project" value="InterPro"/>
</dbReference>
<evidence type="ECO:0000256" key="1">
    <source>
        <dbReference type="ARBA" id="ARBA00003159"/>
    </source>
</evidence>
<feature type="transmembrane region" description="Helical" evidence="10">
    <location>
        <begin position="230"/>
        <end position="248"/>
    </location>
</feature>
<evidence type="ECO:0000256" key="4">
    <source>
        <dbReference type="ARBA" id="ARBA00022448"/>
    </source>
</evidence>
<dbReference type="PANTHER" id="PTHR30614:SF20">
    <property type="entry name" value="GLUTAMINE TRANSPORT SYSTEM PERMEASE PROTEIN GLNP"/>
    <property type="match status" value="1"/>
</dbReference>
<keyword evidence="13" id="KW-1185">Reference proteome</keyword>
<dbReference type="NCBIfam" id="TIGR01726">
    <property type="entry name" value="HEQRo_perm_3TM"/>
    <property type="match status" value="1"/>
</dbReference>
<evidence type="ECO:0000256" key="2">
    <source>
        <dbReference type="ARBA" id="ARBA00004429"/>
    </source>
</evidence>
<evidence type="ECO:0000256" key="5">
    <source>
        <dbReference type="ARBA" id="ARBA00022475"/>
    </source>
</evidence>
<evidence type="ECO:0000256" key="10">
    <source>
        <dbReference type="RuleBase" id="RU363032"/>
    </source>
</evidence>
<evidence type="ECO:0000259" key="11">
    <source>
        <dbReference type="PROSITE" id="PS50928"/>
    </source>
</evidence>
<dbReference type="GO" id="GO:0006865">
    <property type="term" value="P:amino acid transport"/>
    <property type="evidence" value="ECO:0007669"/>
    <property type="project" value="UniProtKB-KW"/>
</dbReference>
<keyword evidence="8 10" id="KW-1133">Transmembrane helix</keyword>
<comment type="function">
    <text evidence="1">Part of the binding-protein-dependent transport system for glutamine; probably responsible for the translocation of the substrate across the membrane.</text>
</comment>
<dbReference type="OrthoDB" id="92598at2"/>